<dbReference type="Proteomes" id="UP000325315">
    <property type="component" value="Unassembled WGS sequence"/>
</dbReference>
<sequence length="349" mass="40561">MGQRIVAHTVAVPTQFGGPARVYAMREPQDDEYSGSTHPYIVSDLANELGIPIEIFRQVDLVELPFRGFGVILVTNWLTEHREKIHIETKRLTLRVEDRLEVVVVGERPKFFSNVVLATKVENLLSKGCEVYLVYVFNLCNKDLKVHNIRTVRDFPDVFLKELPCLPLDREVEFDIDVYPGIILVLVAPYLIEPKELKELKIQLQLDRGFILSSVSSWGTLILFVKKKDCTLRLCIDYRQLNKLTINNKYLFPQIGDLFDQFRGAMLKVKEADILKTAFKTRYGHYEFLVMPFELTNAPATFMDLMNRVFHLYLDNLIVVFIDDILVYSQTEEYHDAHLRIILQILHEK</sequence>
<dbReference type="AlphaFoldDB" id="A0A5B6X386"/>
<protein>
    <submittedName>
        <fullName evidence="2">DNA/RNA polymerases superfamily protein</fullName>
    </submittedName>
</protein>
<dbReference type="InterPro" id="IPR043128">
    <property type="entry name" value="Rev_trsase/Diguanyl_cyclase"/>
</dbReference>
<dbReference type="InterPro" id="IPR000477">
    <property type="entry name" value="RT_dom"/>
</dbReference>
<dbReference type="PANTHER" id="PTHR24559:SF447">
    <property type="entry name" value="RNA-DIRECTED DNA POLYMERASE HOMOLOG"/>
    <property type="match status" value="1"/>
</dbReference>
<evidence type="ECO:0000313" key="2">
    <source>
        <dbReference type="EMBL" id="KAA3487744.1"/>
    </source>
</evidence>
<feature type="domain" description="Reverse transcriptase" evidence="1">
    <location>
        <begin position="271"/>
        <end position="348"/>
    </location>
</feature>
<keyword evidence="3" id="KW-1185">Reference proteome</keyword>
<dbReference type="CDD" id="cd01647">
    <property type="entry name" value="RT_LTR"/>
    <property type="match status" value="1"/>
</dbReference>
<comment type="caution">
    <text evidence="2">The sequence shown here is derived from an EMBL/GenBank/DDBJ whole genome shotgun (WGS) entry which is preliminary data.</text>
</comment>
<dbReference type="InterPro" id="IPR053134">
    <property type="entry name" value="RNA-dir_DNA_polymerase"/>
</dbReference>
<dbReference type="OrthoDB" id="1747086at2759"/>
<dbReference type="PANTHER" id="PTHR24559">
    <property type="entry name" value="TRANSPOSON TY3-I GAG-POL POLYPROTEIN"/>
    <property type="match status" value="1"/>
</dbReference>
<evidence type="ECO:0000259" key="1">
    <source>
        <dbReference type="Pfam" id="PF00078"/>
    </source>
</evidence>
<dbReference type="EMBL" id="SMMG02000001">
    <property type="protein sequence ID" value="KAA3487744.1"/>
    <property type="molecule type" value="Genomic_DNA"/>
</dbReference>
<dbReference type="Pfam" id="PF00078">
    <property type="entry name" value="RVT_1"/>
    <property type="match status" value="1"/>
</dbReference>
<reference evidence="3" key="1">
    <citation type="journal article" date="2019" name="Plant Biotechnol. J.">
        <title>Genome sequencing of the Australian wild diploid species Gossypium australe highlights disease resistance and delayed gland morphogenesis.</title>
        <authorList>
            <person name="Cai Y."/>
            <person name="Cai X."/>
            <person name="Wang Q."/>
            <person name="Wang P."/>
            <person name="Zhang Y."/>
            <person name="Cai C."/>
            <person name="Xu Y."/>
            <person name="Wang K."/>
            <person name="Zhou Z."/>
            <person name="Wang C."/>
            <person name="Geng S."/>
            <person name="Li B."/>
            <person name="Dong Q."/>
            <person name="Hou Y."/>
            <person name="Wang H."/>
            <person name="Ai P."/>
            <person name="Liu Z."/>
            <person name="Yi F."/>
            <person name="Sun M."/>
            <person name="An G."/>
            <person name="Cheng J."/>
            <person name="Zhang Y."/>
            <person name="Shi Q."/>
            <person name="Xie Y."/>
            <person name="Shi X."/>
            <person name="Chang Y."/>
            <person name="Huang F."/>
            <person name="Chen Y."/>
            <person name="Hong S."/>
            <person name="Mi L."/>
            <person name="Sun Q."/>
            <person name="Zhang L."/>
            <person name="Zhou B."/>
            <person name="Peng R."/>
            <person name="Zhang X."/>
            <person name="Liu F."/>
        </authorList>
    </citation>
    <scope>NUCLEOTIDE SEQUENCE [LARGE SCALE GENOMIC DNA]</scope>
    <source>
        <strain evidence="3">cv. PA1801</strain>
    </source>
</reference>
<dbReference type="Gene3D" id="3.10.10.10">
    <property type="entry name" value="HIV Type 1 Reverse Transcriptase, subunit A, domain 1"/>
    <property type="match status" value="1"/>
</dbReference>
<evidence type="ECO:0000313" key="3">
    <source>
        <dbReference type="Proteomes" id="UP000325315"/>
    </source>
</evidence>
<accession>A0A5B6X386</accession>
<dbReference type="SUPFAM" id="SSF56672">
    <property type="entry name" value="DNA/RNA polymerases"/>
    <property type="match status" value="1"/>
</dbReference>
<gene>
    <name evidence="2" type="ORF">EPI10_031555</name>
</gene>
<organism evidence="2 3">
    <name type="scientific">Gossypium australe</name>
    <dbReference type="NCBI Taxonomy" id="47621"/>
    <lineage>
        <taxon>Eukaryota</taxon>
        <taxon>Viridiplantae</taxon>
        <taxon>Streptophyta</taxon>
        <taxon>Embryophyta</taxon>
        <taxon>Tracheophyta</taxon>
        <taxon>Spermatophyta</taxon>
        <taxon>Magnoliopsida</taxon>
        <taxon>eudicotyledons</taxon>
        <taxon>Gunneridae</taxon>
        <taxon>Pentapetalae</taxon>
        <taxon>rosids</taxon>
        <taxon>malvids</taxon>
        <taxon>Malvales</taxon>
        <taxon>Malvaceae</taxon>
        <taxon>Malvoideae</taxon>
        <taxon>Gossypium</taxon>
    </lineage>
</organism>
<dbReference type="InterPro" id="IPR043502">
    <property type="entry name" value="DNA/RNA_pol_sf"/>
</dbReference>
<dbReference type="Gene3D" id="3.30.70.270">
    <property type="match status" value="1"/>
</dbReference>
<name>A0A5B6X386_9ROSI</name>
<proteinExistence type="predicted"/>